<reference evidence="2 3" key="1">
    <citation type="submission" date="2016-10" db="EMBL/GenBank/DDBJ databases">
        <title>The genome sequence of Colletotrichum fioriniae PJ7.</title>
        <authorList>
            <person name="Baroncelli R."/>
        </authorList>
    </citation>
    <scope>NUCLEOTIDE SEQUENCE [LARGE SCALE GENOMIC DNA]</scope>
    <source>
        <strain evidence="2 3">IMI 384185</strain>
    </source>
</reference>
<evidence type="ECO:0000313" key="3">
    <source>
        <dbReference type="Proteomes" id="UP001241169"/>
    </source>
</evidence>
<keyword evidence="3" id="KW-1185">Reference proteome</keyword>
<organism evidence="2 3">
    <name type="scientific">Colletotrichum paranaense</name>
    <dbReference type="NCBI Taxonomy" id="1914294"/>
    <lineage>
        <taxon>Eukaryota</taxon>
        <taxon>Fungi</taxon>
        <taxon>Dikarya</taxon>
        <taxon>Ascomycota</taxon>
        <taxon>Pezizomycotina</taxon>
        <taxon>Sordariomycetes</taxon>
        <taxon>Hypocreomycetidae</taxon>
        <taxon>Glomerellales</taxon>
        <taxon>Glomerellaceae</taxon>
        <taxon>Colletotrichum</taxon>
        <taxon>Colletotrichum acutatum species complex</taxon>
    </lineage>
</organism>
<dbReference type="EMBL" id="MOPA01000010">
    <property type="protein sequence ID" value="KAK1529563.1"/>
    <property type="molecule type" value="Genomic_DNA"/>
</dbReference>
<evidence type="ECO:0000256" key="1">
    <source>
        <dbReference type="SAM" id="MobiDB-lite"/>
    </source>
</evidence>
<comment type="caution">
    <text evidence="2">The sequence shown here is derived from an EMBL/GenBank/DDBJ whole genome shotgun (WGS) entry which is preliminary data.</text>
</comment>
<protein>
    <submittedName>
        <fullName evidence="2">Uncharacterized protein</fullName>
    </submittedName>
</protein>
<proteinExistence type="predicted"/>
<evidence type="ECO:0000313" key="2">
    <source>
        <dbReference type="EMBL" id="KAK1529563.1"/>
    </source>
</evidence>
<dbReference type="GeneID" id="85380032"/>
<dbReference type="Proteomes" id="UP001241169">
    <property type="component" value="Unassembled WGS sequence"/>
</dbReference>
<gene>
    <name evidence="2" type="ORF">CPAR01_11875</name>
</gene>
<name>A0ABQ9S8E4_9PEZI</name>
<accession>A0ABQ9S8E4</accession>
<feature type="region of interest" description="Disordered" evidence="1">
    <location>
        <begin position="13"/>
        <end position="79"/>
    </location>
</feature>
<sequence>MVKTVPLMMLFQFRAHPNPQKEPTRPSPARTDCSIEKRSEEKKKLVANRNIDFPHARRRQRRPPSRDGVDCGEGNGRDWAGLRKARHLGSADFVVTKGQTEACPSRGPL</sequence>
<dbReference type="RefSeq" id="XP_060344918.1">
    <property type="nucleotide sequence ID" value="XM_060496133.1"/>
</dbReference>
<feature type="compositionally biased region" description="Basic and acidic residues" evidence="1">
    <location>
        <begin position="33"/>
        <end position="44"/>
    </location>
</feature>